<evidence type="ECO:0000313" key="3">
    <source>
        <dbReference type="Proteomes" id="UP000530571"/>
    </source>
</evidence>
<reference evidence="2 3" key="1">
    <citation type="submission" date="2020-08" db="EMBL/GenBank/DDBJ databases">
        <title>Genomic Encyclopedia of Type Strains, Phase IV (KMG-IV): sequencing the most valuable type-strain genomes for metagenomic binning, comparative biology and taxonomic classification.</title>
        <authorList>
            <person name="Goeker M."/>
        </authorList>
    </citation>
    <scope>NUCLEOTIDE SEQUENCE [LARGE SCALE GENOMIC DNA]</scope>
    <source>
        <strain evidence="2 3">DSM 28101</strain>
    </source>
</reference>
<organism evidence="2 3">
    <name type="scientific">Martelella radicis</name>
    <dbReference type="NCBI Taxonomy" id="1397476"/>
    <lineage>
        <taxon>Bacteria</taxon>
        <taxon>Pseudomonadati</taxon>
        <taxon>Pseudomonadota</taxon>
        <taxon>Alphaproteobacteria</taxon>
        <taxon>Hyphomicrobiales</taxon>
        <taxon>Aurantimonadaceae</taxon>
        <taxon>Martelella</taxon>
    </lineage>
</organism>
<proteinExistence type="predicted"/>
<protein>
    <submittedName>
        <fullName evidence="2">Uncharacterized protein</fullName>
    </submittedName>
</protein>
<feature type="transmembrane region" description="Helical" evidence="1">
    <location>
        <begin position="20"/>
        <end position="36"/>
    </location>
</feature>
<name>A0A7W6KF91_9HYPH</name>
<dbReference type="EMBL" id="JACIDZ010000001">
    <property type="protein sequence ID" value="MBB4120164.1"/>
    <property type="molecule type" value="Genomic_DNA"/>
</dbReference>
<dbReference type="RefSeq" id="WP_183480976.1">
    <property type="nucleotide sequence ID" value="NZ_JACIDZ010000001.1"/>
</dbReference>
<evidence type="ECO:0000256" key="1">
    <source>
        <dbReference type="SAM" id="Phobius"/>
    </source>
</evidence>
<evidence type="ECO:0000313" key="2">
    <source>
        <dbReference type="EMBL" id="MBB4120164.1"/>
    </source>
</evidence>
<gene>
    <name evidence="2" type="ORF">GGR30_000059</name>
</gene>
<dbReference type="AlphaFoldDB" id="A0A7W6KF91"/>
<keyword evidence="1" id="KW-0812">Transmembrane</keyword>
<keyword evidence="3" id="KW-1185">Reference proteome</keyword>
<keyword evidence="1" id="KW-1133">Transmembrane helix</keyword>
<accession>A0A7W6KF91</accession>
<dbReference type="Proteomes" id="UP000530571">
    <property type="component" value="Unassembled WGS sequence"/>
</dbReference>
<keyword evidence="1" id="KW-0472">Membrane</keyword>
<comment type="caution">
    <text evidence="2">The sequence shown here is derived from an EMBL/GenBank/DDBJ whole genome shotgun (WGS) entry which is preliminary data.</text>
</comment>
<sequence length="86" mass="9333">MLVKNNVIEKNAAASRRSSVIFASNSLYVFIMFLFCSPRKCGTTLFALVPGRPAVATSPARPALIRQAIERECLISVVTRALAVAH</sequence>